<dbReference type="InterPro" id="IPR027802">
    <property type="entry name" value="Multi-ubiquitin_dom"/>
</dbReference>
<dbReference type="Pfam" id="PF14452">
    <property type="entry name" value="Multi_ubiq"/>
    <property type="match status" value="2"/>
</dbReference>
<organism evidence="2 3">
    <name type="scientific">Candidatus Pseudobacter hemicellulosilyticus</name>
    <dbReference type="NCBI Taxonomy" id="3121375"/>
    <lineage>
        <taxon>Bacteria</taxon>
        <taxon>Pseudomonadati</taxon>
        <taxon>Bacteroidota</taxon>
        <taxon>Chitinophagia</taxon>
        <taxon>Chitinophagales</taxon>
        <taxon>Chitinophagaceae</taxon>
        <taxon>Pseudobacter</taxon>
    </lineage>
</organism>
<evidence type="ECO:0000313" key="2">
    <source>
        <dbReference type="EMBL" id="WEK35886.1"/>
    </source>
</evidence>
<dbReference type="Proteomes" id="UP001220610">
    <property type="component" value="Chromosome"/>
</dbReference>
<feature type="domain" description="Multi-ubiquitin" evidence="1">
    <location>
        <begin position="156"/>
        <end position="227"/>
    </location>
</feature>
<proteinExistence type="predicted"/>
<gene>
    <name evidence="2" type="ORF">P0Y53_00110</name>
</gene>
<feature type="domain" description="Multi-ubiquitin" evidence="1">
    <location>
        <begin position="17"/>
        <end position="81"/>
    </location>
</feature>
<dbReference type="AlphaFoldDB" id="A0AAJ6BI47"/>
<name>A0AAJ6BI47_9BACT</name>
<evidence type="ECO:0000259" key="1">
    <source>
        <dbReference type="Pfam" id="PF14452"/>
    </source>
</evidence>
<dbReference type="EMBL" id="CP119311">
    <property type="protein sequence ID" value="WEK35886.1"/>
    <property type="molecule type" value="Genomic_DNA"/>
</dbReference>
<sequence>MDPKIHAGAGGSRTLSFTVEGKTYTTNEQFLTGAEIKRIAGLSADVELYLSISSPWKDDQITDQEQVDLARPEIEHFYVKKKLPYKINGQPFESESQYIQGKKIRRQGNIAADHDIFLSIAGLWDDEKVQDDDFINLARPGLEQFYSKQKHTEIILIVNGREKKWNDATITYRQVVELAYGNYVENDQKVYTVTYKRGPEQNPEGSMVTGDRVFVKNKMIFNVTQTDKS</sequence>
<accession>A0AAJ6BI47</accession>
<evidence type="ECO:0000313" key="3">
    <source>
        <dbReference type="Proteomes" id="UP001220610"/>
    </source>
</evidence>
<protein>
    <submittedName>
        <fullName evidence="2">Multiubiquitin domain-containing protein</fullName>
    </submittedName>
</protein>
<reference evidence="2" key="1">
    <citation type="submission" date="2023-03" db="EMBL/GenBank/DDBJ databases">
        <title>Andean soil-derived lignocellulolytic bacterial consortium as a source of novel taxa and putative plastic-active enzymes.</title>
        <authorList>
            <person name="Diaz-Garcia L."/>
            <person name="Chuvochina M."/>
            <person name="Feuerriegel G."/>
            <person name="Bunk B."/>
            <person name="Sproer C."/>
            <person name="Streit W.R."/>
            <person name="Rodriguez L.M."/>
            <person name="Overmann J."/>
            <person name="Jimenez D.J."/>
        </authorList>
    </citation>
    <scope>NUCLEOTIDE SEQUENCE</scope>
    <source>
        <strain evidence="2">MAG 7</strain>
    </source>
</reference>